<feature type="transmembrane region" description="Helical" evidence="1">
    <location>
        <begin position="58"/>
        <end position="77"/>
    </location>
</feature>
<sequence length="352" mass="38022">MTQLTRDQIDKAEAAGIIPASQARAMRTELDALEPQSRSAAVIGDEDELRFLRSFGDIFVGIGLVLLAIGVATITGLLGGGPFFLLAAAGAWIMAEWFGRRKRAHFPTLITALSFLAFIQTGLDSVTSLNGIVAALITVAAMALFYWRIRLPFCIALIAVALLYLLFATLTQISPTLLRNHFGIVMIGSGLLVFAVALLYDRQDMHRRTRFADNAFWLHLLAAPLIIHGLVGSAVASKTDFLFDVVPTLLFRESDAVIVLTALGIITVIGLAINRRALIVSSLFYAGAAIAFLVRQAGLDLGQTLSLTLILLGGAIVLLGVAWHPVRNQLVRILPDWRIFPPPYAPDAPDAT</sequence>
<evidence type="ECO:0000313" key="2">
    <source>
        <dbReference type="EMBL" id="GLQ20625.1"/>
    </source>
</evidence>
<comment type="caution">
    <text evidence="2">The sequence shown here is derived from an EMBL/GenBank/DDBJ whole genome shotgun (WGS) entry which is preliminary data.</text>
</comment>
<feature type="transmembrane region" description="Helical" evidence="1">
    <location>
        <begin position="256"/>
        <end position="273"/>
    </location>
</feature>
<feature type="transmembrane region" description="Helical" evidence="1">
    <location>
        <begin position="304"/>
        <end position="323"/>
    </location>
</feature>
<proteinExistence type="predicted"/>
<feature type="transmembrane region" description="Helical" evidence="1">
    <location>
        <begin position="181"/>
        <end position="200"/>
    </location>
</feature>
<keyword evidence="1" id="KW-0812">Transmembrane</keyword>
<feature type="transmembrane region" description="Helical" evidence="1">
    <location>
        <begin position="129"/>
        <end position="147"/>
    </location>
</feature>
<feature type="transmembrane region" description="Helical" evidence="1">
    <location>
        <begin position="216"/>
        <end position="236"/>
    </location>
</feature>
<reference evidence="2" key="1">
    <citation type="journal article" date="2014" name="Int. J. Syst. Evol. Microbiol.">
        <title>Complete genome of a new Firmicutes species belonging to the dominant human colonic microbiota ('Ruminococcus bicirculans') reveals two chromosomes and a selective capacity to utilize plant glucans.</title>
        <authorList>
            <consortium name="NISC Comparative Sequencing Program"/>
            <person name="Wegmann U."/>
            <person name="Louis P."/>
            <person name="Goesmann A."/>
            <person name="Henrissat B."/>
            <person name="Duncan S.H."/>
            <person name="Flint H.J."/>
        </authorList>
    </citation>
    <scope>NUCLEOTIDE SEQUENCE</scope>
    <source>
        <strain evidence="2">NBRC 108216</strain>
    </source>
</reference>
<keyword evidence="3" id="KW-1185">Reference proteome</keyword>
<feature type="transmembrane region" description="Helical" evidence="1">
    <location>
        <begin position="154"/>
        <end position="175"/>
    </location>
</feature>
<feature type="transmembrane region" description="Helical" evidence="1">
    <location>
        <begin position="106"/>
        <end position="123"/>
    </location>
</feature>
<keyword evidence="1" id="KW-0472">Membrane</keyword>
<gene>
    <name evidence="2" type="ORF">GCM10007854_15800</name>
</gene>
<evidence type="ECO:0000313" key="3">
    <source>
        <dbReference type="Proteomes" id="UP001161390"/>
    </source>
</evidence>
<feature type="transmembrane region" description="Helical" evidence="1">
    <location>
        <begin position="83"/>
        <end position="99"/>
    </location>
</feature>
<feature type="transmembrane region" description="Helical" evidence="1">
    <location>
        <begin position="278"/>
        <end position="298"/>
    </location>
</feature>
<keyword evidence="1" id="KW-1133">Transmembrane helix</keyword>
<dbReference type="EMBL" id="BSNJ01000003">
    <property type="protein sequence ID" value="GLQ20625.1"/>
    <property type="molecule type" value="Genomic_DNA"/>
</dbReference>
<evidence type="ECO:0008006" key="4">
    <source>
        <dbReference type="Google" id="ProtNLM"/>
    </source>
</evidence>
<protein>
    <recommendedName>
        <fullName evidence="4">DUF2157 domain-containing protein</fullName>
    </recommendedName>
</protein>
<reference evidence="2" key="2">
    <citation type="submission" date="2023-01" db="EMBL/GenBank/DDBJ databases">
        <title>Draft genome sequence of Algimonas porphyrae strain NBRC 108216.</title>
        <authorList>
            <person name="Sun Q."/>
            <person name="Mori K."/>
        </authorList>
    </citation>
    <scope>NUCLEOTIDE SEQUENCE</scope>
    <source>
        <strain evidence="2">NBRC 108216</strain>
    </source>
</reference>
<evidence type="ECO:0000256" key="1">
    <source>
        <dbReference type="SAM" id="Phobius"/>
    </source>
</evidence>
<dbReference type="RefSeq" id="WP_284371377.1">
    <property type="nucleotide sequence ID" value="NZ_BSNJ01000003.1"/>
</dbReference>
<dbReference type="Proteomes" id="UP001161390">
    <property type="component" value="Unassembled WGS sequence"/>
</dbReference>
<name>A0ABQ5UZA7_9PROT</name>
<organism evidence="2 3">
    <name type="scientific">Algimonas porphyrae</name>
    <dbReference type="NCBI Taxonomy" id="1128113"/>
    <lineage>
        <taxon>Bacteria</taxon>
        <taxon>Pseudomonadati</taxon>
        <taxon>Pseudomonadota</taxon>
        <taxon>Alphaproteobacteria</taxon>
        <taxon>Maricaulales</taxon>
        <taxon>Robiginitomaculaceae</taxon>
        <taxon>Algimonas</taxon>
    </lineage>
</organism>
<accession>A0ABQ5UZA7</accession>